<evidence type="ECO:0000256" key="3">
    <source>
        <dbReference type="ARBA" id="ARBA00023163"/>
    </source>
</evidence>
<proteinExistence type="predicted"/>
<dbReference type="CDD" id="cd00090">
    <property type="entry name" value="HTH_ARSR"/>
    <property type="match status" value="1"/>
</dbReference>
<evidence type="ECO:0000256" key="2">
    <source>
        <dbReference type="ARBA" id="ARBA00023125"/>
    </source>
</evidence>
<keyword evidence="6" id="KW-1185">Reference proteome</keyword>
<keyword evidence="3" id="KW-0804">Transcription</keyword>
<gene>
    <name evidence="5" type="ORF">N0D28_05535</name>
</gene>
<dbReference type="PANTHER" id="PTHR38465">
    <property type="entry name" value="HTH-TYPE TRANSCRIPTIONAL REGULATOR MJ1563-RELATED"/>
    <property type="match status" value="1"/>
</dbReference>
<keyword evidence="1" id="KW-0805">Transcription regulation</keyword>
<protein>
    <submittedName>
        <fullName evidence="5">MarR family transcriptional regulator</fullName>
    </submittedName>
</protein>
<evidence type="ECO:0000313" key="6">
    <source>
        <dbReference type="Proteomes" id="UP001060261"/>
    </source>
</evidence>
<dbReference type="RefSeq" id="WP_260561378.1">
    <property type="nucleotide sequence ID" value="NZ_CP104213.1"/>
</dbReference>
<dbReference type="SUPFAM" id="SSF46785">
    <property type="entry name" value="Winged helix' DNA-binding domain"/>
    <property type="match status" value="1"/>
</dbReference>
<accession>A0ABY5YJ20</accession>
<dbReference type="Pfam" id="PF12802">
    <property type="entry name" value="MarR_2"/>
    <property type="match status" value="1"/>
</dbReference>
<dbReference type="PANTHER" id="PTHR38465:SF2">
    <property type="entry name" value="HTH-TYPE TRANSCRIPTIONAL REGULATOR MMPR5"/>
    <property type="match status" value="1"/>
</dbReference>
<dbReference type="Gene3D" id="1.10.287.160">
    <property type="entry name" value="HR1 repeat"/>
    <property type="match status" value="1"/>
</dbReference>
<dbReference type="Proteomes" id="UP001060261">
    <property type="component" value="Chromosome"/>
</dbReference>
<evidence type="ECO:0000256" key="1">
    <source>
        <dbReference type="ARBA" id="ARBA00023015"/>
    </source>
</evidence>
<dbReference type="Gene3D" id="1.10.10.10">
    <property type="entry name" value="Winged helix-like DNA-binding domain superfamily/Winged helix DNA-binding domain"/>
    <property type="match status" value="1"/>
</dbReference>
<reference evidence="5" key="1">
    <citation type="submission" date="2022-09" db="EMBL/GenBank/DDBJ databases">
        <title>genome sequence of Deinococcus rubellus.</title>
        <authorList>
            <person name="Srinivasan S."/>
        </authorList>
    </citation>
    <scope>NUCLEOTIDE SEQUENCE</scope>
    <source>
        <strain evidence="5">Ant6</strain>
    </source>
</reference>
<dbReference type="EMBL" id="CP104213">
    <property type="protein sequence ID" value="UWX65120.1"/>
    <property type="molecule type" value="Genomic_DNA"/>
</dbReference>
<dbReference type="InterPro" id="IPR052362">
    <property type="entry name" value="HTH-GbsR_regulator"/>
</dbReference>
<organism evidence="5 6">
    <name type="scientific">Deinococcus rubellus</name>
    <dbReference type="NCBI Taxonomy" id="1889240"/>
    <lineage>
        <taxon>Bacteria</taxon>
        <taxon>Thermotogati</taxon>
        <taxon>Deinococcota</taxon>
        <taxon>Deinococci</taxon>
        <taxon>Deinococcales</taxon>
        <taxon>Deinococcaceae</taxon>
        <taxon>Deinococcus</taxon>
    </lineage>
</organism>
<evidence type="ECO:0000259" key="4">
    <source>
        <dbReference type="Pfam" id="PF12802"/>
    </source>
</evidence>
<dbReference type="InterPro" id="IPR036388">
    <property type="entry name" value="WH-like_DNA-bd_sf"/>
</dbReference>
<evidence type="ECO:0000313" key="5">
    <source>
        <dbReference type="EMBL" id="UWX65120.1"/>
    </source>
</evidence>
<keyword evidence="2" id="KW-0238">DNA-binding</keyword>
<dbReference type="InterPro" id="IPR011991">
    <property type="entry name" value="ArsR-like_HTH"/>
</dbReference>
<sequence length="163" mass="18421">MPDQAELPPAAVARFVERFALIFSEAGVPRMPARIFVGLLVSPQGQLTAAELSEQLKVSPAAISGAVRYLTQVGLVVREREPGQRRDHYRVQNDLWYEPMTNREEQLTRWIDALGEGIAALGEASSAGQRLEETRQFFEFMRAELPQLLIKWRAYQQQTPPSL</sequence>
<feature type="domain" description="HTH marR-type" evidence="4">
    <location>
        <begin position="27"/>
        <end position="86"/>
    </location>
</feature>
<name>A0ABY5YJ20_9DEIO</name>
<dbReference type="InterPro" id="IPR000835">
    <property type="entry name" value="HTH_MarR-typ"/>
</dbReference>
<dbReference type="InterPro" id="IPR036390">
    <property type="entry name" value="WH_DNA-bd_sf"/>
</dbReference>